<evidence type="ECO:0000313" key="9">
    <source>
        <dbReference type="EMBL" id="KAG0690411.1"/>
    </source>
</evidence>
<evidence type="ECO:0000256" key="7">
    <source>
        <dbReference type="SAM" id="Phobius"/>
    </source>
</evidence>
<reference evidence="9" key="1">
    <citation type="submission" date="2020-11" db="EMBL/GenBank/DDBJ databases">
        <title>Kefir isolates.</title>
        <authorList>
            <person name="Marcisauskas S."/>
            <person name="Kim Y."/>
            <person name="Blasche S."/>
        </authorList>
    </citation>
    <scope>NUCLEOTIDE SEQUENCE</scope>
    <source>
        <strain evidence="9">Olga-1</strain>
    </source>
</reference>
<evidence type="ECO:0000259" key="8">
    <source>
        <dbReference type="Pfam" id="PF00324"/>
    </source>
</evidence>
<feature type="transmembrane region" description="Helical" evidence="7">
    <location>
        <begin position="564"/>
        <end position="583"/>
    </location>
</feature>
<dbReference type="InterPro" id="IPR004841">
    <property type="entry name" value="AA-permease/SLC12A_dom"/>
</dbReference>
<evidence type="ECO:0000256" key="6">
    <source>
        <dbReference type="SAM" id="MobiDB-lite"/>
    </source>
</evidence>
<sequence>MDTGDKDLFPPINSSSTSSELSLFPSGHTDRNRSNNLQNDESIEKNLGEQRISISSYISSKSDKINTQVTVGTADSTDSASLFPSMNHNNRNTTKDNTAIFDFHQINQLENIDRIDTSQTNNIDRISTLNRYNTRGDSCIDDNYNGNNDNDDIRSSVIHQMLDNESFDDNFNNDKIFYNKLYNKYDKSSTDKQDTEIRDFEHYTKLLEREDRLKRKIDLVAKRKAKNVGKSHQGNNVLTTLDEAELNYLFANGENPKNWDETEESNKNSKSRKPFFKNLLKSTPSPGNHHQYNYKNTNSTNSAYNEKKEYPYGDYISTFSSAPIDDDIRLEDLPIDAQPFRKIDAPRNSDIFPFDIDIVVSGDEKVDYGFHKIDLYQNIDPEQQAGWKPPNRFIKFLTVINPMRMIRIQRANKYQIQRKLNVRHLHQIALGGTLGVGLLLSSGKAFSIAGPLGCLLGFVIAGFIVISTMLSFCEIVTLIPLCGGVSGIASRFVDDAFGFALGVIYWITYTISFPSEITAGAIMLSFYHNLGIPGSRTAGWITLFFSFTLAINLFDIRVYGEFEYYSTFVKLFILIGLMIYMIVLNRGGSAPYHEKIGFKYWDSGLSNITEKITFGPFRPTFDVNDIGLGSLNGIGGHVGRFLQVLIASVIASYAYVGTEIVIIAGSESRNPRESIPSATKTIFYRIIVFYLVAIFLIGLNVYSGDPRLLRYFSGEHNSSASLTDQQNDVLAVIGGDHCDSEIVNWGGFTNGNQSPWVIAIQSAGLCSFASAVNAFLLYFALTAASSQLYVSSRTLYFMAIQNKAPNCFALCTKKG</sequence>
<feature type="transmembrane region" description="Helical" evidence="7">
    <location>
        <begin position="499"/>
        <end position="526"/>
    </location>
</feature>
<feature type="transmembrane region" description="Helical" evidence="7">
    <location>
        <begin position="682"/>
        <end position="702"/>
    </location>
</feature>
<proteinExistence type="inferred from homology"/>
<evidence type="ECO:0000256" key="4">
    <source>
        <dbReference type="ARBA" id="ARBA00022989"/>
    </source>
</evidence>
<comment type="similarity">
    <text evidence="2">Belongs to the amino acid-polyamine-organocation (APC) superfamily. YAT (TC 2.A.3.10) family.</text>
</comment>
<feature type="transmembrane region" description="Helical" evidence="7">
    <location>
        <begin position="538"/>
        <end position="558"/>
    </location>
</feature>
<dbReference type="Pfam" id="PF00324">
    <property type="entry name" value="AA_permease"/>
    <property type="match status" value="1"/>
</dbReference>
<dbReference type="AlphaFoldDB" id="A0A9P6WNL9"/>
<dbReference type="PANTHER" id="PTHR43341">
    <property type="entry name" value="AMINO ACID PERMEASE"/>
    <property type="match status" value="1"/>
</dbReference>
<dbReference type="GO" id="GO:0015171">
    <property type="term" value="F:amino acid transmembrane transporter activity"/>
    <property type="evidence" value="ECO:0007669"/>
    <property type="project" value="TreeGrafter"/>
</dbReference>
<feature type="domain" description="Amino acid permease/ SLC12A" evidence="8">
    <location>
        <begin position="424"/>
        <end position="815"/>
    </location>
</feature>
<evidence type="ECO:0000256" key="3">
    <source>
        <dbReference type="ARBA" id="ARBA00022692"/>
    </source>
</evidence>
<dbReference type="Gene3D" id="1.20.1740.10">
    <property type="entry name" value="Amino acid/polyamine transporter I"/>
    <property type="match status" value="1"/>
</dbReference>
<evidence type="ECO:0000256" key="5">
    <source>
        <dbReference type="ARBA" id="ARBA00023136"/>
    </source>
</evidence>
<evidence type="ECO:0000256" key="1">
    <source>
        <dbReference type="ARBA" id="ARBA00004141"/>
    </source>
</evidence>
<keyword evidence="5 7" id="KW-0472">Membrane</keyword>
<evidence type="ECO:0000313" key="10">
    <source>
        <dbReference type="Proteomes" id="UP000697127"/>
    </source>
</evidence>
<comment type="subcellular location">
    <subcellularLocation>
        <location evidence="1">Membrane</location>
        <topology evidence="1">Multi-pass membrane protein</topology>
    </subcellularLocation>
</comment>
<keyword evidence="3 7" id="KW-0812">Transmembrane</keyword>
<feature type="transmembrane region" description="Helical" evidence="7">
    <location>
        <begin position="756"/>
        <end position="781"/>
    </location>
</feature>
<keyword evidence="4 7" id="KW-1133">Transmembrane helix</keyword>
<name>A0A9P6WNL9_9ASCO</name>
<feature type="transmembrane region" description="Helical" evidence="7">
    <location>
        <begin position="455"/>
        <end position="479"/>
    </location>
</feature>
<dbReference type="Proteomes" id="UP000697127">
    <property type="component" value="Unassembled WGS sequence"/>
</dbReference>
<feature type="compositionally biased region" description="Low complexity" evidence="6">
    <location>
        <begin position="9"/>
        <end position="26"/>
    </location>
</feature>
<keyword evidence="10" id="KW-1185">Reference proteome</keyword>
<dbReference type="InterPro" id="IPR050524">
    <property type="entry name" value="APC_YAT"/>
</dbReference>
<feature type="non-terminal residue" evidence="9">
    <location>
        <position position="815"/>
    </location>
</feature>
<evidence type="ECO:0000256" key="2">
    <source>
        <dbReference type="ARBA" id="ARBA00006983"/>
    </source>
</evidence>
<gene>
    <name evidence="9" type="ORF">C6P40_003014</name>
</gene>
<protein>
    <recommendedName>
        <fullName evidence="8">Amino acid permease/ SLC12A domain-containing protein</fullName>
    </recommendedName>
</protein>
<feature type="region of interest" description="Disordered" evidence="6">
    <location>
        <begin position="1"/>
        <end position="44"/>
    </location>
</feature>
<dbReference type="GO" id="GO:0016020">
    <property type="term" value="C:membrane"/>
    <property type="evidence" value="ECO:0007669"/>
    <property type="project" value="UniProtKB-SubCell"/>
</dbReference>
<accession>A0A9P6WNL9</accession>
<dbReference type="PANTHER" id="PTHR43341:SF46">
    <property type="entry name" value="SPS-SENSOR COMPONENT SSY1"/>
    <property type="match status" value="1"/>
</dbReference>
<comment type="caution">
    <text evidence="9">The sequence shown here is derived from an EMBL/GenBank/DDBJ whole genome shotgun (WGS) entry which is preliminary data.</text>
</comment>
<organism evidence="9 10">
    <name type="scientific">Pichia californica</name>
    <dbReference type="NCBI Taxonomy" id="460514"/>
    <lineage>
        <taxon>Eukaryota</taxon>
        <taxon>Fungi</taxon>
        <taxon>Dikarya</taxon>
        <taxon>Ascomycota</taxon>
        <taxon>Saccharomycotina</taxon>
        <taxon>Pichiomycetes</taxon>
        <taxon>Pichiales</taxon>
        <taxon>Pichiaceae</taxon>
        <taxon>Pichia</taxon>
    </lineage>
</organism>
<dbReference type="EMBL" id="PUHW01000033">
    <property type="protein sequence ID" value="KAG0690411.1"/>
    <property type="molecule type" value="Genomic_DNA"/>
</dbReference>